<evidence type="ECO:0000313" key="2">
    <source>
        <dbReference type="Proteomes" id="UP001172680"/>
    </source>
</evidence>
<protein>
    <submittedName>
        <fullName evidence="1">Uncharacterized protein</fullName>
    </submittedName>
</protein>
<reference evidence="1" key="1">
    <citation type="submission" date="2022-10" db="EMBL/GenBank/DDBJ databases">
        <title>Culturing micro-colonial fungi from biological soil crusts in the Mojave desert and describing Neophaeococcomyces mojavensis, and introducing the new genera and species Taxawa tesnikishii.</title>
        <authorList>
            <person name="Kurbessoian T."/>
            <person name="Stajich J.E."/>
        </authorList>
    </citation>
    <scope>NUCLEOTIDE SEQUENCE</scope>
    <source>
        <strain evidence="1">JES_115</strain>
    </source>
</reference>
<keyword evidence="2" id="KW-1185">Reference proteome</keyword>
<proteinExistence type="predicted"/>
<dbReference type="EMBL" id="JAPDRP010000015">
    <property type="protein sequence ID" value="KAJ9641516.1"/>
    <property type="molecule type" value="Genomic_DNA"/>
</dbReference>
<name>A0ACC2Z1N5_9PEZI</name>
<organism evidence="1 2">
    <name type="scientific">Coniosporium tulheliwenetii</name>
    <dbReference type="NCBI Taxonomy" id="3383036"/>
    <lineage>
        <taxon>Eukaryota</taxon>
        <taxon>Fungi</taxon>
        <taxon>Dikarya</taxon>
        <taxon>Ascomycota</taxon>
        <taxon>Pezizomycotina</taxon>
        <taxon>Dothideomycetes</taxon>
        <taxon>Dothideomycetes incertae sedis</taxon>
        <taxon>Coniosporium</taxon>
    </lineage>
</organism>
<accession>A0ACC2Z1N5</accession>
<comment type="caution">
    <text evidence="1">The sequence shown here is derived from an EMBL/GenBank/DDBJ whole genome shotgun (WGS) entry which is preliminary data.</text>
</comment>
<evidence type="ECO:0000313" key="1">
    <source>
        <dbReference type="EMBL" id="KAJ9641516.1"/>
    </source>
</evidence>
<dbReference type="Proteomes" id="UP001172680">
    <property type="component" value="Unassembled WGS sequence"/>
</dbReference>
<gene>
    <name evidence="1" type="ORF">H2199_005486</name>
</gene>
<sequence>MLGVLLSPQSLPSISLEAYTYQPLPTPTSIRLLELVDAGRSGPGRAAGSGCSHGHIPLSYSLKIVELKDAPEYDALSYTWGNPLTVFPSKEAMLESERDSKRQYHIICDGRPLAVGHNLFDALHHLSYLEDQPEEAGGQTQSTPIWIDAICIDQPNLAERGAQVCIMGKIYRHATIVFAWLGEEDVFTKDALSAFDSLVEIVAKVGHEPARLIGKSPDDDFYRILGMPAISGHHWLALHAFFHRTWFHRAWVVQEIALSKRPCLMCGSSMRPWSRVGPVASFLFETQWDYQSELLASAAWPKEPEHTYPSKIIQRLHESNGPPVLYSSLPKDRQLTRRVLYMDSIRRSLGLQTTESNRNDPKRVDLSDLLHDGRATDAGDPRDKVYAFLGLSAIHEQSFHGHETLNLRPNYLRSTTEVYTDATRFIQHTRGDLKILSHVQIRRSTGTSDMPSWVPDYSEMGSPSKLDMEGSKWSASGSLTWQHSTIPDARLLWVQGSLVGSIRVVENDRAMLLASAIEFAAGLLSRQDSGNVREEILFPQPAAMHVKKGEAETPICSTRPSTVELLWRTLIADRLAGQQPAPLRCGFAFGERDRLAQGEPGKYVDLSGLEGISRMLDPVLAPEGLELIFLPSSIRFLHDGSWLQQYMNLDSRSRRRLPAKSRVSEFWTEFSTWKHDRRFFWIENDLLGSGPKLLAVGDQVWILAGASVPFVLRPTANGRHQVIGEAYVHGLMHGEALKREDFKLQELLLE</sequence>